<protein>
    <submittedName>
        <fullName evidence="14">Uncharacterized protein</fullName>
    </submittedName>
</protein>
<feature type="transmembrane region" description="Helical" evidence="13">
    <location>
        <begin position="253"/>
        <end position="279"/>
    </location>
</feature>
<dbReference type="InterPro" id="IPR001873">
    <property type="entry name" value="ENaC"/>
</dbReference>
<dbReference type="EMBL" id="OU893347">
    <property type="protein sequence ID" value="CAG9786709.1"/>
    <property type="molecule type" value="Genomic_DNA"/>
</dbReference>
<proteinExistence type="inferred from homology"/>
<dbReference type="Proteomes" id="UP001153714">
    <property type="component" value="Chromosome 16"/>
</dbReference>
<evidence type="ECO:0000313" key="15">
    <source>
        <dbReference type="Proteomes" id="UP001153714"/>
    </source>
</evidence>
<accession>A0A9N9WDT6</accession>
<evidence type="ECO:0000256" key="1">
    <source>
        <dbReference type="ARBA" id="ARBA00004141"/>
    </source>
</evidence>
<keyword evidence="15" id="KW-1185">Reference proteome</keyword>
<keyword evidence="8 12" id="KW-0406">Ion transport</keyword>
<comment type="subcellular location">
    <subcellularLocation>
        <location evidence="1">Membrane</location>
        <topology evidence="1">Multi-pass membrane protein</topology>
    </subcellularLocation>
</comment>
<reference evidence="14" key="2">
    <citation type="submission" date="2022-10" db="EMBL/GenBank/DDBJ databases">
        <authorList>
            <consortium name="ENA_rothamsted_submissions"/>
            <consortium name="culmorum"/>
            <person name="King R."/>
        </authorList>
    </citation>
    <scope>NUCLEOTIDE SEQUENCE</scope>
</reference>
<evidence type="ECO:0000256" key="3">
    <source>
        <dbReference type="ARBA" id="ARBA00022448"/>
    </source>
</evidence>
<evidence type="ECO:0000256" key="5">
    <source>
        <dbReference type="ARBA" id="ARBA00022692"/>
    </source>
</evidence>
<evidence type="ECO:0000256" key="13">
    <source>
        <dbReference type="SAM" id="Phobius"/>
    </source>
</evidence>
<dbReference type="OrthoDB" id="5874059at2759"/>
<evidence type="ECO:0000256" key="4">
    <source>
        <dbReference type="ARBA" id="ARBA00022461"/>
    </source>
</evidence>
<dbReference type="PANTHER" id="PTHR46114">
    <property type="entry name" value="APPLE DOMAIN-CONTAINING PROTEIN"/>
    <property type="match status" value="1"/>
</dbReference>
<evidence type="ECO:0000256" key="12">
    <source>
        <dbReference type="RuleBase" id="RU000679"/>
    </source>
</evidence>
<evidence type="ECO:0000256" key="8">
    <source>
        <dbReference type="ARBA" id="ARBA00023065"/>
    </source>
</evidence>
<keyword evidence="3 12" id="KW-0813">Transport</keyword>
<evidence type="ECO:0000256" key="11">
    <source>
        <dbReference type="ARBA" id="ARBA00023303"/>
    </source>
</evidence>
<keyword evidence="6 13" id="KW-1133">Transmembrane helix</keyword>
<gene>
    <name evidence="14" type="ORF">DIATSA_LOCUS4646</name>
</gene>
<keyword evidence="5 12" id="KW-0812">Transmembrane</keyword>
<evidence type="ECO:0000313" key="14">
    <source>
        <dbReference type="EMBL" id="CAG9786709.1"/>
    </source>
</evidence>
<dbReference type="AlphaFoldDB" id="A0A9N9WDT6"/>
<evidence type="ECO:0000256" key="6">
    <source>
        <dbReference type="ARBA" id="ARBA00022989"/>
    </source>
</evidence>
<keyword evidence="11 12" id="KW-0407">Ion channel</keyword>
<dbReference type="PANTHER" id="PTHR46114:SF1">
    <property type="entry name" value="ZAD DOMAIN-CONTAINING PROTEIN"/>
    <property type="match status" value="1"/>
</dbReference>
<dbReference type="GO" id="GO:0016020">
    <property type="term" value="C:membrane"/>
    <property type="evidence" value="ECO:0007669"/>
    <property type="project" value="UniProtKB-SubCell"/>
</dbReference>
<keyword evidence="4 12" id="KW-0894">Sodium channel</keyword>
<keyword evidence="7" id="KW-0915">Sodium</keyword>
<dbReference type="Gene3D" id="1.10.287.770">
    <property type="entry name" value="YojJ-like"/>
    <property type="match status" value="1"/>
</dbReference>
<organism evidence="14 15">
    <name type="scientific">Diatraea saccharalis</name>
    <name type="common">sugarcane borer</name>
    <dbReference type="NCBI Taxonomy" id="40085"/>
    <lineage>
        <taxon>Eukaryota</taxon>
        <taxon>Metazoa</taxon>
        <taxon>Ecdysozoa</taxon>
        <taxon>Arthropoda</taxon>
        <taxon>Hexapoda</taxon>
        <taxon>Insecta</taxon>
        <taxon>Pterygota</taxon>
        <taxon>Neoptera</taxon>
        <taxon>Endopterygota</taxon>
        <taxon>Lepidoptera</taxon>
        <taxon>Glossata</taxon>
        <taxon>Ditrysia</taxon>
        <taxon>Pyraloidea</taxon>
        <taxon>Crambidae</taxon>
        <taxon>Crambinae</taxon>
        <taxon>Diatraea</taxon>
    </lineage>
</organism>
<keyword evidence="9 13" id="KW-0472">Membrane</keyword>
<dbReference type="Pfam" id="PF00858">
    <property type="entry name" value="ASC"/>
    <property type="match status" value="1"/>
</dbReference>
<evidence type="ECO:0000256" key="2">
    <source>
        <dbReference type="ARBA" id="ARBA00007193"/>
    </source>
</evidence>
<evidence type="ECO:0000256" key="9">
    <source>
        <dbReference type="ARBA" id="ARBA00023136"/>
    </source>
</evidence>
<evidence type="ECO:0000256" key="7">
    <source>
        <dbReference type="ARBA" id="ARBA00023053"/>
    </source>
</evidence>
<sequence>MLMISAWDAFVFHPISFGVETTYTDWNTEMPTIAICEKESELKVFAFADTYWPPDHSPDLEDALKEIVFFRGSCNALLTNCYTPKSPDPICPLSNYMQTTIEQRACRFYTENQQVFYPFYSYSGCVVECRKKAQMENCQCMDHLMPGATEKERCNITGLACLHSKKAYLTTLKPPWRKTPGLVCNCLPSCNENEITVVKDVHIKMSLKVHMLHAHLDKFKDNLGAYSEEQGERFHQDVMNFEKRYQGQYNENMMVYVGGTAGLFVGASILSFVEFIFFFTIRLGSNFLMDWQKRKSKQSILVKPKTEDIGKSLNVSSLIHSFYDE</sequence>
<name>A0A9N9WDT6_9NEOP</name>
<dbReference type="GO" id="GO:0005272">
    <property type="term" value="F:sodium channel activity"/>
    <property type="evidence" value="ECO:0007669"/>
    <property type="project" value="UniProtKB-KW"/>
</dbReference>
<reference evidence="14" key="1">
    <citation type="submission" date="2021-12" db="EMBL/GenBank/DDBJ databases">
        <authorList>
            <person name="King R."/>
        </authorList>
    </citation>
    <scope>NUCLEOTIDE SEQUENCE</scope>
</reference>
<dbReference type="Gene3D" id="1.10.287.820">
    <property type="entry name" value="Acid-sensing ion channel domain"/>
    <property type="match status" value="1"/>
</dbReference>
<comment type="similarity">
    <text evidence="2 12">Belongs to the amiloride-sensitive sodium channel (TC 1.A.6) family.</text>
</comment>
<keyword evidence="10 12" id="KW-0739">Sodium transport</keyword>
<evidence type="ECO:0000256" key="10">
    <source>
        <dbReference type="ARBA" id="ARBA00023201"/>
    </source>
</evidence>